<gene>
    <name evidence="2" type="ORF">FEK34_23390</name>
</gene>
<dbReference type="RefSeq" id="WP_138451045.1">
    <property type="nucleotide sequence ID" value="NZ_VBUT01000010.1"/>
</dbReference>
<dbReference type="AlphaFoldDB" id="A0A5R8NF93"/>
<evidence type="ECO:0000313" key="2">
    <source>
        <dbReference type="EMBL" id="TLF74338.1"/>
    </source>
</evidence>
<evidence type="ECO:0000256" key="1">
    <source>
        <dbReference type="SAM" id="MobiDB-lite"/>
    </source>
</evidence>
<reference evidence="2 3" key="1">
    <citation type="submission" date="2019-05" db="EMBL/GenBank/DDBJ databases">
        <title>Genomes sequences of two Nocardia cyriacigeorgica environmental isolates, type strains Nocardia asteroides ATCC 19247 and Nocardia cyriacigeorgica DSM 44484.</title>
        <authorList>
            <person name="Vautrin F."/>
            <person name="Bergeron E."/>
            <person name="Dubost A."/>
            <person name="Abrouk D."/>
            <person name="Rodriguez Nava V."/>
            <person name="Pujic P."/>
        </authorList>
    </citation>
    <scope>NUCLEOTIDE SEQUENCE [LARGE SCALE GENOMIC DNA]</scope>
    <source>
        <strain evidence="2 3">EML 446</strain>
    </source>
</reference>
<dbReference type="Proteomes" id="UP000306378">
    <property type="component" value="Unassembled WGS sequence"/>
</dbReference>
<comment type="caution">
    <text evidence="2">The sequence shown here is derived from an EMBL/GenBank/DDBJ whole genome shotgun (WGS) entry which is preliminary data.</text>
</comment>
<feature type="region of interest" description="Disordered" evidence="1">
    <location>
        <begin position="96"/>
        <end position="115"/>
    </location>
</feature>
<organism evidence="2 3">
    <name type="scientific">Nocardia cyriacigeorgica</name>
    <dbReference type="NCBI Taxonomy" id="135487"/>
    <lineage>
        <taxon>Bacteria</taxon>
        <taxon>Bacillati</taxon>
        <taxon>Actinomycetota</taxon>
        <taxon>Actinomycetes</taxon>
        <taxon>Mycobacteriales</taxon>
        <taxon>Nocardiaceae</taxon>
        <taxon>Nocardia</taxon>
    </lineage>
</organism>
<dbReference type="EMBL" id="VBUT01000010">
    <property type="protein sequence ID" value="TLF74338.1"/>
    <property type="molecule type" value="Genomic_DNA"/>
</dbReference>
<sequence length="115" mass="12617">MAITATEWLIISDVALEAAFRVDVPEPHRGRWVLSYLPTHRRLTRDQALAGIVLAEMILMGQHNPCHLDPDIARMYAAELDLTLVEVMTLLAVRGTPSQDPAQDAGVDPTTMTAA</sequence>
<accession>A0A5R8NF93</accession>
<proteinExistence type="predicted"/>
<evidence type="ECO:0000313" key="3">
    <source>
        <dbReference type="Proteomes" id="UP000306378"/>
    </source>
</evidence>
<protein>
    <submittedName>
        <fullName evidence="2">Uncharacterized protein</fullName>
    </submittedName>
</protein>
<name>A0A5R8NF93_9NOCA</name>